<dbReference type="EMBL" id="BAAAPM010000003">
    <property type="protein sequence ID" value="GAA1722612.1"/>
    <property type="molecule type" value="Genomic_DNA"/>
</dbReference>
<comment type="caution">
    <text evidence="2">The sequence shown here is derived from an EMBL/GenBank/DDBJ whole genome shotgun (WGS) entry which is preliminary data.</text>
</comment>
<proteinExistence type="predicted"/>
<dbReference type="Proteomes" id="UP001501138">
    <property type="component" value="Unassembled WGS sequence"/>
</dbReference>
<sequence length="155" mass="15753">MVRAARRLLALPGRRFAGALLVLLLIAGVVLMHAMSGSSGTHLPAHATVAVAHGTDHHGTDHHAAPAPDRDAPASATVATTHDTGAGACDGGCGHHEMVTAMCLMILAVLLTLALPGGRGLLLAEVPWRGLGLAVLSHARRAHGPSLHALGISRT</sequence>
<evidence type="ECO:0008006" key="4">
    <source>
        <dbReference type="Google" id="ProtNLM"/>
    </source>
</evidence>
<name>A0ABN2JE25_9MICO</name>
<keyword evidence="3" id="KW-1185">Reference proteome</keyword>
<feature type="compositionally biased region" description="Basic and acidic residues" evidence="1">
    <location>
        <begin position="54"/>
        <end position="72"/>
    </location>
</feature>
<evidence type="ECO:0000256" key="1">
    <source>
        <dbReference type="SAM" id="MobiDB-lite"/>
    </source>
</evidence>
<protein>
    <recommendedName>
        <fullName evidence="4">DUF2946 domain-containing protein</fullName>
    </recommendedName>
</protein>
<organism evidence="2 3">
    <name type="scientific">Isoptericola hypogeus</name>
    <dbReference type="NCBI Taxonomy" id="300179"/>
    <lineage>
        <taxon>Bacteria</taxon>
        <taxon>Bacillati</taxon>
        <taxon>Actinomycetota</taxon>
        <taxon>Actinomycetes</taxon>
        <taxon>Micrococcales</taxon>
        <taxon>Promicromonosporaceae</taxon>
        <taxon>Isoptericola</taxon>
    </lineage>
</organism>
<gene>
    <name evidence="2" type="ORF">GCM10009809_17980</name>
</gene>
<feature type="region of interest" description="Disordered" evidence="1">
    <location>
        <begin position="54"/>
        <end position="78"/>
    </location>
</feature>
<reference evidence="2 3" key="1">
    <citation type="journal article" date="2019" name="Int. J. Syst. Evol. Microbiol.">
        <title>The Global Catalogue of Microorganisms (GCM) 10K type strain sequencing project: providing services to taxonomists for standard genome sequencing and annotation.</title>
        <authorList>
            <consortium name="The Broad Institute Genomics Platform"/>
            <consortium name="The Broad Institute Genome Sequencing Center for Infectious Disease"/>
            <person name="Wu L."/>
            <person name="Ma J."/>
        </authorList>
    </citation>
    <scope>NUCLEOTIDE SEQUENCE [LARGE SCALE GENOMIC DNA]</scope>
    <source>
        <strain evidence="2 3">JCM 15589</strain>
    </source>
</reference>
<accession>A0ABN2JE25</accession>
<dbReference type="RefSeq" id="WP_344247760.1">
    <property type="nucleotide sequence ID" value="NZ_BAAAPM010000003.1"/>
</dbReference>
<evidence type="ECO:0000313" key="3">
    <source>
        <dbReference type="Proteomes" id="UP001501138"/>
    </source>
</evidence>
<evidence type="ECO:0000313" key="2">
    <source>
        <dbReference type="EMBL" id="GAA1722612.1"/>
    </source>
</evidence>